<dbReference type="Gene3D" id="1.25.40.10">
    <property type="entry name" value="Tetratricopeptide repeat domain"/>
    <property type="match status" value="1"/>
</dbReference>
<dbReference type="Gene3D" id="3.20.20.100">
    <property type="entry name" value="NADP-dependent oxidoreductase domain"/>
    <property type="match status" value="1"/>
</dbReference>
<dbReference type="PANTHER" id="PTHR11732">
    <property type="entry name" value="ALDO/KETO REDUCTASE"/>
    <property type="match status" value="1"/>
</dbReference>
<feature type="transmembrane region" description="Helical" evidence="1">
    <location>
        <begin position="248"/>
        <end position="268"/>
    </location>
</feature>
<comment type="caution">
    <text evidence="2">The sequence shown here is derived from an EMBL/GenBank/DDBJ whole genome shotgun (WGS) entry which is preliminary data.</text>
</comment>
<gene>
    <name evidence="2" type="ORF">D0Y65_018086</name>
</gene>
<evidence type="ECO:0000313" key="3">
    <source>
        <dbReference type="Proteomes" id="UP000289340"/>
    </source>
</evidence>
<evidence type="ECO:0000313" key="2">
    <source>
        <dbReference type="EMBL" id="RZC03258.1"/>
    </source>
</evidence>
<sequence>DFMRATVHNIYLGNDQVKVGVGEVRDADARDLIPTQEVETLWCSPILDDIDDPANFPQAFVDAWLHLGNCIWKKGGLTAAKNSVGLALDKVSIKLREVSNNSDHYLKIEKWSCSLFHSLVTFHFAISTIFGTFSTAAAPKCAFVNSLYRSSFSLLIEDNNFQRSSVEMNVAWQQGNLRKFCQEKGIHVSAWSPLGANGASWGSLAVIDSPVLKDIAIAIGKSVAQILKPFYELIKSETTMMRTASQKWGYIRIMAGTIFGGILGFYVMHRLETNYKVSIASLSSRLLVQELDNDMRKCKEEFKEFERIA</sequence>
<name>A0A445JXS8_GLYSO</name>
<dbReference type="EMBL" id="QZWG01000007">
    <property type="protein sequence ID" value="RZC03258.1"/>
    <property type="molecule type" value="Genomic_DNA"/>
</dbReference>
<protein>
    <submittedName>
        <fullName evidence="2">Methylecgonone reductase</fullName>
    </submittedName>
</protein>
<dbReference type="AlphaFoldDB" id="A0A445JXS8"/>
<organism evidence="2 3">
    <name type="scientific">Glycine soja</name>
    <name type="common">Wild soybean</name>
    <dbReference type="NCBI Taxonomy" id="3848"/>
    <lineage>
        <taxon>Eukaryota</taxon>
        <taxon>Viridiplantae</taxon>
        <taxon>Streptophyta</taxon>
        <taxon>Embryophyta</taxon>
        <taxon>Tracheophyta</taxon>
        <taxon>Spermatophyta</taxon>
        <taxon>Magnoliopsida</taxon>
        <taxon>eudicotyledons</taxon>
        <taxon>Gunneridae</taxon>
        <taxon>Pentapetalae</taxon>
        <taxon>rosids</taxon>
        <taxon>fabids</taxon>
        <taxon>Fabales</taxon>
        <taxon>Fabaceae</taxon>
        <taxon>Papilionoideae</taxon>
        <taxon>50 kb inversion clade</taxon>
        <taxon>NPAAA clade</taxon>
        <taxon>indigoferoid/millettioid clade</taxon>
        <taxon>Phaseoleae</taxon>
        <taxon>Glycine</taxon>
        <taxon>Glycine subgen. Soja</taxon>
    </lineage>
</organism>
<keyword evidence="1" id="KW-1133">Transmembrane helix</keyword>
<feature type="non-terminal residue" evidence="2">
    <location>
        <position position="1"/>
    </location>
</feature>
<reference evidence="2 3" key="1">
    <citation type="submission" date="2018-09" db="EMBL/GenBank/DDBJ databases">
        <title>A high-quality reference genome of wild soybean provides a powerful tool to mine soybean genomes.</title>
        <authorList>
            <person name="Xie M."/>
            <person name="Chung C.Y.L."/>
            <person name="Li M.-W."/>
            <person name="Wong F.-L."/>
            <person name="Chan T.-F."/>
            <person name="Lam H.-M."/>
        </authorList>
    </citation>
    <scope>NUCLEOTIDE SEQUENCE [LARGE SCALE GENOMIC DNA]</scope>
    <source>
        <strain evidence="3">cv. W05</strain>
        <tissue evidence="2">Hypocotyl of etiolated seedlings</tissue>
    </source>
</reference>
<dbReference type="Proteomes" id="UP000289340">
    <property type="component" value="Chromosome 7"/>
</dbReference>
<dbReference type="InterPro" id="IPR011990">
    <property type="entry name" value="TPR-like_helical_dom_sf"/>
</dbReference>
<dbReference type="GO" id="GO:0016491">
    <property type="term" value="F:oxidoreductase activity"/>
    <property type="evidence" value="ECO:0007669"/>
    <property type="project" value="InterPro"/>
</dbReference>
<dbReference type="SUPFAM" id="SSF51430">
    <property type="entry name" value="NAD(P)-linked oxidoreductase"/>
    <property type="match status" value="1"/>
</dbReference>
<dbReference type="InterPro" id="IPR036812">
    <property type="entry name" value="NAD(P)_OxRdtase_dom_sf"/>
</dbReference>
<keyword evidence="1" id="KW-0812">Transmembrane</keyword>
<keyword evidence="3" id="KW-1185">Reference proteome</keyword>
<proteinExistence type="predicted"/>
<dbReference type="InterPro" id="IPR020471">
    <property type="entry name" value="AKR"/>
</dbReference>
<dbReference type="PRINTS" id="PR00069">
    <property type="entry name" value="ALDKETRDTASE"/>
</dbReference>
<keyword evidence="1" id="KW-0472">Membrane</keyword>
<accession>A0A445JXS8</accession>
<evidence type="ECO:0000256" key="1">
    <source>
        <dbReference type="SAM" id="Phobius"/>
    </source>
</evidence>